<evidence type="ECO:0000259" key="2">
    <source>
        <dbReference type="Pfam" id="PF20789"/>
    </source>
</evidence>
<name>A0AAU7AVV6_9ACTN</name>
<dbReference type="SUPFAM" id="SSF54637">
    <property type="entry name" value="Thioesterase/thiol ester dehydrase-isomerase"/>
    <property type="match status" value="2"/>
</dbReference>
<dbReference type="InterPro" id="IPR049450">
    <property type="entry name" value="ACOT8-like_C"/>
</dbReference>
<gene>
    <name evidence="3" type="ORF">DSM112329_02461</name>
</gene>
<dbReference type="Pfam" id="PF13622">
    <property type="entry name" value="4HBT_3"/>
    <property type="match status" value="1"/>
</dbReference>
<dbReference type="AlphaFoldDB" id="A0AAU7AVV6"/>
<dbReference type="Gene3D" id="2.40.160.210">
    <property type="entry name" value="Acyl-CoA thioesterase, double hotdog domain"/>
    <property type="match status" value="1"/>
</dbReference>
<evidence type="ECO:0000313" key="3">
    <source>
        <dbReference type="EMBL" id="XAY05603.1"/>
    </source>
</evidence>
<dbReference type="InterPro" id="IPR042171">
    <property type="entry name" value="Acyl-CoA_hotdog"/>
</dbReference>
<accession>A0AAU7AVV6</accession>
<dbReference type="InterPro" id="IPR029069">
    <property type="entry name" value="HotDog_dom_sf"/>
</dbReference>
<evidence type="ECO:0000259" key="1">
    <source>
        <dbReference type="Pfam" id="PF13622"/>
    </source>
</evidence>
<feature type="domain" description="Acyl-CoA thioesterase-like N-terminal HotDog" evidence="1">
    <location>
        <begin position="32"/>
        <end position="109"/>
    </location>
</feature>
<dbReference type="RefSeq" id="WP_354702107.1">
    <property type="nucleotide sequence ID" value="NZ_CP114014.1"/>
</dbReference>
<reference evidence="3" key="1">
    <citation type="submission" date="2022-12" db="EMBL/GenBank/DDBJ databases">
        <title>Paraconexibacter alkalitolerans sp. nov. and Baekduia alba sp. nov., isolated from soil and emended description of the genera Paraconexibacter (Chun et al., 2020) and Baekduia (An et al., 2020).</title>
        <authorList>
            <person name="Vieira S."/>
            <person name="Huber K.J."/>
            <person name="Geppert A."/>
            <person name="Wolf J."/>
            <person name="Neumann-Schaal M."/>
            <person name="Muesken M."/>
            <person name="Overmann J."/>
        </authorList>
    </citation>
    <scope>NUCLEOTIDE SEQUENCE</scope>
    <source>
        <strain evidence="3">AEG42_29</strain>
    </source>
</reference>
<dbReference type="EMBL" id="CP114014">
    <property type="protein sequence ID" value="XAY05603.1"/>
    <property type="molecule type" value="Genomic_DNA"/>
</dbReference>
<organism evidence="3">
    <name type="scientific">Paraconexibacter sp. AEG42_29</name>
    <dbReference type="NCBI Taxonomy" id="2997339"/>
    <lineage>
        <taxon>Bacteria</taxon>
        <taxon>Bacillati</taxon>
        <taxon>Actinomycetota</taxon>
        <taxon>Thermoleophilia</taxon>
        <taxon>Solirubrobacterales</taxon>
        <taxon>Paraconexibacteraceae</taxon>
        <taxon>Paraconexibacter</taxon>
    </lineage>
</organism>
<feature type="domain" description="Acyl-CoA thioesterase-like C-terminal" evidence="2">
    <location>
        <begin position="151"/>
        <end position="273"/>
    </location>
</feature>
<sequence>MSGSRAPFPEVTADAPLFRREREVFVPTAHTRGPWDAGQMHGGAPTALVAQHLTALAGEARLARLTFEFLGPVPIAPVRVATSVLKPGRNFQLLEATLSDTVGRPLLLARAVALAPGEVALPGAAAPVPLDPPPAPPADGVLSPFPGLDDAPPEGMHRTGMELRFIAGSVAEDGPARVWMRLPRDLVDDEPPCPAARVCAAADFGNGVSRVVGFGTHLFVNTDLTITLLREPAGEWVLMDSVTNIEPTGVGWAASTLHDESGPIGHSHQTLFVRAR</sequence>
<dbReference type="KEGG" id="parq:DSM112329_02461"/>
<dbReference type="InterPro" id="IPR049449">
    <property type="entry name" value="TesB_ACOT8-like_N"/>
</dbReference>
<dbReference type="Pfam" id="PF20789">
    <property type="entry name" value="4HBT_3C"/>
    <property type="match status" value="1"/>
</dbReference>
<proteinExistence type="predicted"/>
<protein>
    <recommendedName>
        <fullName evidence="4">Thioesterase family protein</fullName>
    </recommendedName>
</protein>
<evidence type="ECO:0008006" key="4">
    <source>
        <dbReference type="Google" id="ProtNLM"/>
    </source>
</evidence>